<keyword evidence="8" id="KW-0411">Iron-sulfur</keyword>
<evidence type="ECO:0000259" key="11">
    <source>
        <dbReference type="PROSITE" id="PS51384"/>
    </source>
</evidence>
<dbReference type="InterPro" id="IPR036010">
    <property type="entry name" value="2Fe-2S_ferredoxin-like_sf"/>
</dbReference>
<dbReference type="GO" id="GO:0016491">
    <property type="term" value="F:oxidoreductase activity"/>
    <property type="evidence" value="ECO:0007669"/>
    <property type="project" value="UniProtKB-KW"/>
</dbReference>
<dbReference type="SUPFAM" id="SSF54292">
    <property type="entry name" value="2Fe-2S ferredoxin-like"/>
    <property type="match status" value="1"/>
</dbReference>
<dbReference type="InterPro" id="IPR050415">
    <property type="entry name" value="MRET"/>
</dbReference>
<keyword evidence="2" id="KW-0285">Flavoprotein</keyword>
<dbReference type="EMBL" id="AP028947">
    <property type="protein sequence ID" value="BET26746.1"/>
    <property type="molecule type" value="Genomic_DNA"/>
</dbReference>
<keyword evidence="13" id="KW-1185">Reference proteome</keyword>
<dbReference type="Pfam" id="PF00111">
    <property type="entry name" value="Fer2"/>
    <property type="match status" value="1"/>
</dbReference>
<dbReference type="RefSeq" id="WP_130555808.1">
    <property type="nucleotide sequence ID" value="NZ_AP028947.1"/>
</dbReference>
<evidence type="ECO:0000256" key="8">
    <source>
        <dbReference type="ARBA" id="ARBA00023014"/>
    </source>
</evidence>
<keyword evidence="4" id="KW-0479">Metal-binding</keyword>
<proteinExistence type="inferred from homology"/>
<dbReference type="InterPro" id="IPR008333">
    <property type="entry name" value="Cbr1-like_FAD-bd_dom"/>
</dbReference>
<evidence type="ECO:0000256" key="7">
    <source>
        <dbReference type="ARBA" id="ARBA00023004"/>
    </source>
</evidence>
<dbReference type="AlphaFoldDB" id="A0AA86J2X8"/>
<dbReference type="KEGG" id="lto:RGQ30_22470"/>
<dbReference type="Proteomes" id="UP001329151">
    <property type="component" value="Chromosome"/>
</dbReference>
<keyword evidence="3" id="KW-0001">2Fe-2S</keyword>
<dbReference type="InterPro" id="IPR001041">
    <property type="entry name" value="2Fe-2S_ferredoxin-type"/>
</dbReference>
<organism evidence="12 13">
    <name type="scientific">Limnobacter thiooxidans</name>
    <dbReference type="NCBI Taxonomy" id="131080"/>
    <lineage>
        <taxon>Bacteria</taxon>
        <taxon>Pseudomonadati</taxon>
        <taxon>Pseudomonadota</taxon>
        <taxon>Betaproteobacteria</taxon>
        <taxon>Burkholderiales</taxon>
        <taxon>Burkholderiaceae</taxon>
        <taxon>Limnobacter</taxon>
    </lineage>
</organism>
<dbReference type="InterPro" id="IPR039261">
    <property type="entry name" value="FNR_nucleotide-bd"/>
</dbReference>
<dbReference type="PRINTS" id="PR00371">
    <property type="entry name" value="FPNCR"/>
</dbReference>
<comment type="cofactor">
    <cofactor evidence="9">
        <name>[2Fe-2S] cluster</name>
        <dbReference type="ChEBI" id="CHEBI:190135"/>
    </cofactor>
</comment>
<reference evidence="12 13" key="1">
    <citation type="submission" date="2023-10" db="EMBL/GenBank/DDBJ databases">
        <title>Complete Genome Sequence of Limnobacter thiooxidans CS-K2T, Isolated from freshwater lake sediments in Bavaria, Germany.</title>
        <authorList>
            <person name="Naruki M."/>
            <person name="Watanabe A."/>
            <person name="Warashina T."/>
            <person name="Morita T."/>
            <person name="Arakawa K."/>
        </authorList>
    </citation>
    <scope>NUCLEOTIDE SEQUENCE [LARGE SCALE GENOMIC DNA]</scope>
    <source>
        <strain evidence="12 13">CS-K2</strain>
    </source>
</reference>
<dbReference type="InterPro" id="IPR001709">
    <property type="entry name" value="Flavoprot_Pyr_Nucl_cyt_Rdtase"/>
</dbReference>
<dbReference type="PROSITE" id="PS51384">
    <property type="entry name" value="FAD_FR"/>
    <property type="match status" value="1"/>
</dbReference>
<dbReference type="Gene3D" id="3.10.20.30">
    <property type="match status" value="1"/>
</dbReference>
<dbReference type="GO" id="GO:0046872">
    <property type="term" value="F:metal ion binding"/>
    <property type="evidence" value="ECO:0007669"/>
    <property type="project" value="UniProtKB-KW"/>
</dbReference>
<dbReference type="Pfam" id="PF00175">
    <property type="entry name" value="NAD_binding_1"/>
    <property type="match status" value="1"/>
</dbReference>
<dbReference type="CDD" id="cd06216">
    <property type="entry name" value="FNR_iron_sulfur_binding_2"/>
    <property type="match status" value="1"/>
</dbReference>
<evidence type="ECO:0000256" key="6">
    <source>
        <dbReference type="ARBA" id="ARBA00023002"/>
    </source>
</evidence>
<dbReference type="InterPro" id="IPR017938">
    <property type="entry name" value="Riboflavin_synthase-like_b-brl"/>
</dbReference>
<dbReference type="PANTHER" id="PTHR47354">
    <property type="entry name" value="NADH OXIDOREDUCTASE HCR"/>
    <property type="match status" value="1"/>
</dbReference>
<feature type="domain" description="FAD-binding FR-type" evidence="11">
    <location>
        <begin position="48"/>
        <end position="151"/>
    </location>
</feature>
<evidence type="ECO:0000256" key="1">
    <source>
        <dbReference type="ARBA" id="ARBA00001974"/>
    </source>
</evidence>
<keyword evidence="6" id="KW-0560">Oxidoreductase</keyword>
<comment type="cofactor">
    <cofactor evidence="1">
        <name>FAD</name>
        <dbReference type="ChEBI" id="CHEBI:57692"/>
    </cofactor>
</comment>
<evidence type="ECO:0000256" key="5">
    <source>
        <dbReference type="ARBA" id="ARBA00022827"/>
    </source>
</evidence>
<name>A0AA86J2X8_9BURK</name>
<evidence type="ECO:0000256" key="9">
    <source>
        <dbReference type="ARBA" id="ARBA00034078"/>
    </source>
</evidence>
<dbReference type="PRINTS" id="PR00410">
    <property type="entry name" value="PHEHYDRXLASE"/>
</dbReference>
<sequence>MQAQVGPPKSNGSLFQRVTGLVTKVSDAFAFPLRTSHYIELVNPLWSTHALQARVEAVWDETSDSRTITFRPGLNWRSHRPGQHLRIGVPIGGQHFTRTYSISSAPERNDGCFTITVKAIDNGRMSHHLVRKLKVGDHVPIGVPQGDFYLPDAQPVLPLFITAGSGITPIMSMLRSLVLQERMPNTVHIHYAPHTYDVIFGRELKEIAAKQKLYSLNLVHTREPGQKPEEISGKRPHFSKEQLEQLCPDWRKRDVYACGPQSMLDAIEQLYEAEGLSRQVHTERFRAQLAGVPTEVKTGVVKFARSNITANSDGETNLLRLAEDAGLNPEHGCRMGICHGCDVKLASGCVRDLRTNALINETGQVIQICVCAAVGDAEIEA</sequence>
<dbReference type="SUPFAM" id="SSF63380">
    <property type="entry name" value="Riboflavin synthase domain-like"/>
    <property type="match status" value="1"/>
</dbReference>
<evidence type="ECO:0000256" key="10">
    <source>
        <dbReference type="ARBA" id="ARBA00061434"/>
    </source>
</evidence>
<dbReference type="Gene3D" id="3.40.50.80">
    <property type="entry name" value="Nucleotide-binding domain of ferredoxin-NADP reductase (FNR) module"/>
    <property type="match status" value="1"/>
</dbReference>
<dbReference type="InterPro" id="IPR017927">
    <property type="entry name" value="FAD-bd_FR_type"/>
</dbReference>
<dbReference type="InterPro" id="IPR001433">
    <property type="entry name" value="OxRdtase_FAD/NAD-bd"/>
</dbReference>
<dbReference type="CDD" id="cd00207">
    <property type="entry name" value="fer2"/>
    <property type="match status" value="1"/>
</dbReference>
<dbReference type="InterPro" id="IPR012675">
    <property type="entry name" value="Beta-grasp_dom_sf"/>
</dbReference>
<dbReference type="SUPFAM" id="SSF52343">
    <property type="entry name" value="Ferredoxin reductase-like, C-terminal NADP-linked domain"/>
    <property type="match status" value="1"/>
</dbReference>
<dbReference type="PANTHER" id="PTHR47354:SF6">
    <property type="entry name" value="NADH OXIDOREDUCTASE HCR"/>
    <property type="match status" value="1"/>
</dbReference>
<protein>
    <submittedName>
        <fullName evidence="12">Ferredoxin reductase</fullName>
    </submittedName>
</protein>
<dbReference type="GO" id="GO:0051537">
    <property type="term" value="F:2 iron, 2 sulfur cluster binding"/>
    <property type="evidence" value="ECO:0007669"/>
    <property type="project" value="UniProtKB-KW"/>
</dbReference>
<evidence type="ECO:0000256" key="2">
    <source>
        <dbReference type="ARBA" id="ARBA00022630"/>
    </source>
</evidence>
<dbReference type="Gene3D" id="2.40.30.10">
    <property type="entry name" value="Translation factors"/>
    <property type="match status" value="1"/>
</dbReference>
<keyword evidence="5" id="KW-0274">FAD</keyword>
<evidence type="ECO:0000256" key="3">
    <source>
        <dbReference type="ARBA" id="ARBA00022714"/>
    </source>
</evidence>
<evidence type="ECO:0000313" key="12">
    <source>
        <dbReference type="EMBL" id="BET26746.1"/>
    </source>
</evidence>
<comment type="similarity">
    <text evidence="10">In the N-terminal section; belongs to the FAD-binding oxidoreductase type 6 family.</text>
</comment>
<keyword evidence="7" id="KW-0408">Iron</keyword>
<dbReference type="Pfam" id="PF00970">
    <property type="entry name" value="FAD_binding_6"/>
    <property type="match status" value="1"/>
</dbReference>
<accession>A0AA86J2X8</accession>
<gene>
    <name evidence="12" type="ORF">RGQ30_22470</name>
</gene>
<evidence type="ECO:0000256" key="4">
    <source>
        <dbReference type="ARBA" id="ARBA00022723"/>
    </source>
</evidence>
<evidence type="ECO:0000313" key="13">
    <source>
        <dbReference type="Proteomes" id="UP001329151"/>
    </source>
</evidence>